<evidence type="ECO:0000259" key="2">
    <source>
        <dbReference type="Pfam" id="PF01648"/>
    </source>
</evidence>
<protein>
    <recommendedName>
        <fullName evidence="2">4'-phosphopantetheinyl transferase domain-containing protein</fullName>
    </recommendedName>
</protein>
<dbReference type="InterPro" id="IPR037143">
    <property type="entry name" value="4-PPantetheinyl_Trfase_dom_sf"/>
</dbReference>
<gene>
    <name evidence="3" type="ORF">AO370_1343</name>
</gene>
<sequence length="195" mass="22788">MITMLKIHSAIFLQPAPQVIIAFAKMVQTSRHRLQQKKAQSACVRSLLQITMHRFDIVGEFHDHAHPYYIDSNKIRYFISFSHSDNQVALIISLTPCAIDIEVNDIKYSVVERYFHDNEIYLLTQFSSTDRQQLINTLWRLKECRIKLLQDQLYTGMGADMSCYLTGIRPNSINLIKNNDDYFYNHPKLNLTALF</sequence>
<dbReference type="Pfam" id="PF01648">
    <property type="entry name" value="ACPS"/>
    <property type="match status" value="1"/>
</dbReference>
<keyword evidence="1" id="KW-0808">Transferase</keyword>
<dbReference type="GO" id="GO:0008897">
    <property type="term" value="F:holo-[acyl-carrier-protein] synthase activity"/>
    <property type="evidence" value="ECO:0007669"/>
    <property type="project" value="InterPro"/>
</dbReference>
<dbReference type="SUPFAM" id="SSF56214">
    <property type="entry name" value="4'-phosphopantetheinyl transferase"/>
    <property type="match status" value="1"/>
</dbReference>
<evidence type="ECO:0000313" key="3">
    <source>
        <dbReference type="EMBL" id="OAV25266.1"/>
    </source>
</evidence>
<dbReference type="Proteomes" id="UP000078295">
    <property type="component" value="Unassembled WGS sequence"/>
</dbReference>
<comment type="caution">
    <text evidence="3">The sequence shown here is derived from an EMBL/GenBank/DDBJ whole genome shotgun (WGS) entry which is preliminary data.</text>
</comment>
<dbReference type="AlphaFoldDB" id="A0AB36DN10"/>
<feature type="domain" description="4'-phosphopantetheinyl transferase" evidence="2">
    <location>
        <begin position="97"/>
        <end position="174"/>
    </location>
</feature>
<organism evidence="3 4">
    <name type="scientific">Moraxella catarrhalis</name>
    <name type="common">Branhamella catarrhalis</name>
    <dbReference type="NCBI Taxonomy" id="480"/>
    <lineage>
        <taxon>Bacteria</taxon>
        <taxon>Pseudomonadati</taxon>
        <taxon>Pseudomonadota</taxon>
        <taxon>Gammaproteobacteria</taxon>
        <taxon>Moraxellales</taxon>
        <taxon>Moraxellaceae</taxon>
        <taxon>Moraxella</taxon>
    </lineage>
</organism>
<dbReference type="InterPro" id="IPR008278">
    <property type="entry name" value="4-PPantetheinyl_Trfase_dom"/>
</dbReference>
<reference evidence="3 4" key="1">
    <citation type="journal article" date="2016" name="Genome Biol. Evol.">
        <title>Comparative Genomic Analyses of the Moraxella catarrhalis Serosensitive and Seroresistant Lineages Demonstrate Their Independent Evolution.</title>
        <authorList>
            <person name="Earl J.P."/>
            <person name="de Vries S.P."/>
            <person name="Ahmed A."/>
            <person name="Powell E."/>
            <person name="Schultz M.P."/>
            <person name="Hermans P.W."/>
            <person name="Hill D.J."/>
            <person name="Zhou Z."/>
            <person name="Constantinidou C.I."/>
            <person name="Hu F.Z."/>
            <person name="Bootsma H.J."/>
            <person name="Ehrlich G.D."/>
        </authorList>
    </citation>
    <scope>NUCLEOTIDE SEQUENCE [LARGE SCALE GENOMIC DNA]</scope>
    <source>
        <strain evidence="3 4">F23</strain>
    </source>
</reference>
<dbReference type="GO" id="GO:0000287">
    <property type="term" value="F:magnesium ion binding"/>
    <property type="evidence" value="ECO:0007669"/>
    <property type="project" value="InterPro"/>
</dbReference>
<accession>A0AB36DN10</accession>
<evidence type="ECO:0000313" key="4">
    <source>
        <dbReference type="Proteomes" id="UP000078295"/>
    </source>
</evidence>
<evidence type="ECO:0000256" key="1">
    <source>
        <dbReference type="ARBA" id="ARBA00022679"/>
    </source>
</evidence>
<dbReference type="EMBL" id="LXHQ01000031">
    <property type="protein sequence ID" value="OAV25266.1"/>
    <property type="molecule type" value="Genomic_DNA"/>
</dbReference>
<dbReference type="Gene3D" id="3.90.470.20">
    <property type="entry name" value="4'-phosphopantetheinyl transferase domain"/>
    <property type="match status" value="2"/>
</dbReference>
<proteinExistence type="predicted"/>
<name>A0AB36DN10_MORCA</name>